<keyword evidence="2" id="KW-1185">Reference proteome</keyword>
<dbReference type="EnsemblPlants" id="ORUFI04G11530.1">
    <property type="protein sequence ID" value="ORUFI04G11530.1"/>
    <property type="gene ID" value="ORUFI04G11530"/>
</dbReference>
<proteinExistence type="predicted"/>
<evidence type="ECO:0000313" key="2">
    <source>
        <dbReference type="Proteomes" id="UP000008022"/>
    </source>
</evidence>
<name>A0A1Y8Z848_ORYRU</name>
<sequence length="7" mass="876">MFVFCVM</sequence>
<organism evidence="1 2">
    <name type="scientific">Oryza rufipogon</name>
    <name type="common">Brownbeard rice</name>
    <name type="synonym">Asian wild rice</name>
    <dbReference type="NCBI Taxonomy" id="4529"/>
    <lineage>
        <taxon>Eukaryota</taxon>
        <taxon>Viridiplantae</taxon>
        <taxon>Streptophyta</taxon>
        <taxon>Embryophyta</taxon>
        <taxon>Tracheophyta</taxon>
        <taxon>Spermatophyta</taxon>
        <taxon>Magnoliopsida</taxon>
        <taxon>Liliopsida</taxon>
        <taxon>Poales</taxon>
        <taxon>Poaceae</taxon>
        <taxon>BOP clade</taxon>
        <taxon>Oryzoideae</taxon>
        <taxon>Oryzeae</taxon>
        <taxon>Oryzinae</taxon>
        <taxon>Oryza</taxon>
    </lineage>
</organism>
<evidence type="ECO:0000313" key="1">
    <source>
        <dbReference type="EnsemblPlants" id="ORUFI04G11530.1"/>
    </source>
</evidence>
<reference evidence="1" key="2">
    <citation type="submission" date="2017-06" db="UniProtKB">
        <authorList>
            <consortium name="EnsemblPlants"/>
        </authorList>
    </citation>
    <scope>IDENTIFICATION</scope>
</reference>
<dbReference type="Gramene" id="ORUFI04G11530.1">
    <property type="protein sequence ID" value="ORUFI04G11530.1"/>
    <property type="gene ID" value="ORUFI04G11530"/>
</dbReference>
<protein>
    <submittedName>
        <fullName evidence="1">Uncharacterized protein</fullName>
    </submittedName>
</protein>
<accession>A0A1Y8Z848</accession>
<reference evidence="2" key="1">
    <citation type="submission" date="2013-06" db="EMBL/GenBank/DDBJ databases">
        <authorList>
            <person name="Zhao Q."/>
        </authorList>
    </citation>
    <scope>NUCLEOTIDE SEQUENCE</scope>
    <source>
        <strain evidence="2">cv. W1943</strain>
    </source>
</reference>
<dbReference type="Proteomes" id="UP000008022">
    <property type="component" value="Unassembled WGS sequence"/>
</dbReference>